<reference evidence="1" key="1">
    <citation type="submission" date="2023-10" db="EMBL/GenBank/DDBJ databases">
        <authorList>
            <person name="Chen Y."/>
            <person name="Shah S."/>
            <person name="Dougan E. K."/>
            <person name="Thang M."/>
            <person name="Chan C."/>
        </authorList>
    </citation>
    <scope>NUCLEOTIDE SEQUENCE [LARGE SCALE GENOMIC DNA]</scope>
</reference>
<comment type="caution">
    <text evidence="1">The sequence shown here is derived from an EMBL/GenBank/DDBJ whole genome shotgun (WGS) entry which is preliminary data.</text>
</comment>
<dbReference type="EMBL" id="CAUYUJ010015655">
    <property type="protein sequence ID" value="CAK0856615.1"/>
    <property type="molecule type" value="Genomic_DNA"/>
</dbReference>
<dbReference type="Proteomes" id="UP001189429">
    <property type="component" value="Unassembled WGS sequence"/>
</dbReference>
<protein>
    <submittedName>
        <fullName evidence="1">Uncharacterized protein</fullName>
    </submittedName>
</protein>
<organism evidence="1 2">
    <name type="scientific">Prorocentrum cordatum</name>
    <dbReference type="NCBI Taxonomy" id="2364126"/>
    <lineage>
        <taxon>Eukaryota</taxon>
        <taxon>Sar</taxon>
        <taxon>Alveolata</taxon>
        <taxon>Dinophyceae</taxon>
        <taxon>Prorocentrales</taxon>
        <taxon>Prorocentraceae</taxon>
        <taxon>Prorocentrum</taxon>
    </lineage>
</organism>
<keyword evidence="2" id="KW-1185">Reference proteome</keyword>
<accession>A0ABN9UBB0</accession>
<evidence type="ECO:0000313" key="2">
    <source>
        <dbReference type="Proteomes" id="UP001189429"/>
    </source>
</evidence>
<feature type="non-terminal residue" evidence="1">
    <location>
        <position position="152"/>
    </location>
</feature>
<sequence>MSEWLTAAGYSLSRVRFNADAPTKRHSFTVLGGDAALKIGNARRTLTAVDAHGSAVAMYISADKSPKMVRQEVQLKRMLRIINERAPKSWKLHRSKGCISLGALAVVGLFVGDSPESASRVQWSGAALSGGIRVVLQRHVVAHLDSAAGSPL</sequence>
<name>A0ABN9UBB0_9DINO</name>
<evidence type="ECO:0000313" key="1">
    <source>
        <dbReference type="EMBL" id="CAK0856615.1"/>
    </source>
</evidence>
<proteinExistence type="predicted"/>
<gene>
    <name evidence="1" type="ORF">PCOR1329_LOCUS46979</name>
</gene>